<dbReference type="InterPro" id="IPR001810">
    <property type="entry name" value="F-box_dom"/>
</dbReference>
<name>A0A8H5BZA6_9AGAR</name>
<reference evidence="2 3" key="1">
    <citation type="journal article" date="2020" name="ISME J.">
        <title>Uncovering the hidden diversity of litter-decomposition mechanisms in mushroom-forming fungi.</title>
        <authorList>
            <person name="Floudas D."/>
            <person name="Bentzer J."/>
            <person name="Ahren D."/>
            <person name="Johansson T."/>
            <person name="Persson P."/>
            <person name="Tunlid A."/>
        </authorList>
    </citation>
    <scope>NUCLEOTIDE SEQUENCE [LARGE SCALE GENOMIC DNA]</scope>
    <source>
        <strain evidence="2 3">CBS 175.51</strain>
    </source>
</reference>
<dbReference type="Pfam" id="PF12937">
    <property type="entry name" value="F-box-like"/>
    <property type="match status" value="1"/>
</dbReference>
<evidence type="ECO:0000313" key="2">
    <source>
        <dbReference type="EMBL" id="KAF5331253.1"/>
    </source>
</evidence>
<evidence type="ECO:0000313" key="3">
    <source>
        <dbReference type="Proteomes" id="UP000541558"/>
    </source>
</evidence>
<evidence type="ECO:0000259" key="1">
    <source>
        <dbReference type="PROSITE" id="PS50181"/>
    </source>
</evidence>
<dbReference type="PROSITE" id="PS50181">
    <property type="entry name" value="FBOX"/>
    <property type="match status" value="1"/>
</dbReference>
<protein>
    <recommendedName>
        <fullName evidence="1">F-box domain-containing protein</fullName>
    </recommendedName>
</protein>
<proteinExistence type="predicted"/>
<dbReference type="Proteomes" id="UP000541558">
    <property type="component" value="Unassembled WGS sequence"/>
</dbReference>
<dbReference type="SUPFAM" id="SSF81383">
    <property type="entry name" value="F-box domain"/>
    <property type="match status" value="1"/>
</dbReference>
<organism evidence="2 3">
    <name type="scientific">Ephemerocybe angulata</name>
    <dbReference type="NCBI Taxonomy" id="980116"/>
    <lineage>
        <taxon>Eukaryota</taxon>
        <taxon>Fungi</taxon>
        <taxon>Dikarya</taxon>
        <taxon>Basidiomycota</taxon>
        <taxon>Agaricomycotina</taxon>
        <taxon>Agaricomycetes</taxon>
        <taxon>Agaricomycetidae</taxon>
        <taxon>Agaricales</taxon>
        <taxon>Agaricineae</taxon>
        <taxon>Psathyrellaceae</taxon>
        <taxon>Ephemerocybe</taxon>
    </lineage>
</organism>
<comment type="caution">
    <text evidence="2">The sequence shown here is derived from an EMBL/GenBank/DDBJ whole genome shotgun (WGS) entry which is preliminary data.</text>
</comment>
<feature type="domain" description="F-box" evidence="1">
    <location>
        <begin position="6"/>
        <end position="52"/>
    </location>
</feature>
<dbReference type="InterPro" id="IPR036047">
    <property type="entry name" value="F-box-like_dom_sf"/>
</dbReference>
<gene>
    <name evidence="2" type="ORF">D9611_013107</name>
</gene>
<dbReference type="AlphaFoldDB" id="A0A8H5BZA6"/>
<accession>A0A8H5BZA6</accession>
<dbReference type="OrthoDB" id="2688364at2759"/>
<keyword evidence="3" id="KW-1185">Reference proteome</keyword>
<sequence>MATDLSQGILALPLELHLRIIRELHAPDVLSLGQTCSSIRIAVNQRHVWEAALRATCRLNQLFEPSYHPLEDMDLPELQRAALEPWRRSASFALESRSNTASGDEDADASRNLLQKKIHLELNNEPSFEDVYIVPGGRYVLGMTQSLRTICLWDMGQTGKVPWDTMHDRLQPISIMRTTHGGIIWDMSAPKAVDITSFRFATIEITPMDICVYEVGPLPNVCSIREIANLRVNIQDLPGDFWLQGNNLVCVFSKGIIVWDFVESRYIAIQSRGSDVAKITTNGNLIIAWVGPDIGVWTIPPLKPLESPSSLDLSALFSEELADSIDFNTIRPDERSVWPDHIFLPSAWYSFPPDALEYTVLHWREEKVTVERAVLDVIVTAGAERYRKSSQSWSTMDSIHVLHKDMPYRTLCGNFAAMVNRPRGTGPPTVGVVHSVGDDARSADMNCTKHVFKVLQFGADFQNSSLSYCPSTGRAAVITGSHLITIMSLAY</sequence>
<dbReference type="EMBL" id="JAACJK010000115">
    <property type="protein sequence ID" value="KAF5331253.1"/>
    <property type="molecule type" value="Genomic_DNA"/>
</dbReference>